<accession>A0A931CC74</accession>
<keyword evidence="5" id="KW-1185">Reference proteome</keyword>
<feature type="domain" description="VWFA" evidence="3">
    <location>
        <begin position="365"/>
        <end position="566"/>
    </location>
</feature>
<dbReference type="SUPFAM" id="SSF53300">
    <property type="entry name" value="vWA-like"/>
    <property type="match status" value="1"/>
</dbReference>
<dbReference type="Gene3D" id="3.40.50.410">
    <property type="entry name" value="von Willebrand factor, type A domain"/>
    <property type="match status" value="1"/>
</dbReference>
<dbReference type="InterPro" id="IPR002035">
    <property type="entry name" value="VWF_A"/>
</dbReference>
<evidence type="ECO:0000313" key="5">
    <source>
        <dbReference type="Proteomes" id="UP000598146"/>
    </source>
</evidence>
<dbReference type="EMBL" id="JADQTO010000008">
    <property type="protein sequence ID" value="MBG0563448.1"/>
    <property type="molecule type" value="Genomic_DNA"/>
</dbReference>
<keyword evidence="2" id="KW-1133">Transmembrane helix</keyword>
<evidence type="ECO:0000256" key="2">
    <source>
        <dbReference type="SAM" id="Phobius"/>
    </source>
</evidence>
<dbReference type="AlphaFoldDB" id="A0A931CC74"/>
<reference evidence="4" key="1">
    <citation type="submission" date="2020-11" db="EMBL/GenBank/DDBJ databases">
        <title>Isolation and identification of active actinomycetes.</title>
        <authorList>
            <person name="Sun X."/>
        </authorList>
    </citation>
    <scope>NUCLEOTIDE SEQUENCE</scope>
    <source>
        <strain evidence="4">NEAU-A11</strain>
    </source>
</reference>
<feature type="region of interest" description="Disordered" evidence="1">
    <location>
        <begin position="54"/>
        <end position="77"/>
    </location>
</feature>
<dbReference type="RefSeq" id="WP_196415242.1">
    <property type="nucleotide sequence ID" value="NZ_JADQTO010000008.1"/>
</dbReference>
<dbReference type="Proteomes" id="UP000598146">
    <property type="component" value="Unassembled WGS sequence"/>
</dbReference>
<feature type="region of interest" description="Disordered" evidence="1">
    <location>
        <begin position="1"/>
        <end position="21"/>
    </location>
</feature>
<gene>
    <name evidence="4" type="ORF">I4J89_18535</name>
</gene>
<dbReference type="PROSITE" id="PS50234">
    <property type="entry name" value="VWFA"/>
    <property type="match status" value="1"/>
</dbReference>
<evidence type="ECO:0000256" key="1">
    <source>
        <dbReference type="SAM" id="MobiDB-lite"/>
    </source>
</evidence>
<keyword evidence="2" id="KW-0472">Membrane</keyword>
<feature type="compositionally biased region" description="Low complexity" evidence="1">
    <location>
        <begin position="54"/>
        <end position="69"/>
    </location>
</feature>
<proteinExistence type="predicted"/>
<comment type="caution">
    <text evidence="4">The sequence shown here is derived from an EMBL/GenBank/DDBJ whole genome shotgun (WGS) entry which is preliminary data.</text>
</comment>
<keyword evidence="2" id="KW-0812">Transmembrane</keyword>
<organism evidence="4 5">
    <name type="scientific">Actinoplanes aureus</name>
    <dbReference type="NCBI Taxonomy" id="2792083"/>
    <lineage>
        <taxon>Bacteria</taxon>
        <taxon>Bacillati</taxon>
        <taxon>Actinomycetota</taxon>
        <taxon>Actinomycetes</taxon>
        <taxon>Micromonosporales</taxon>
        <taxon>Micromonosporaceae</taxon>
        <taxon>Actinoplanes</taxon>
    </lineage>
</organism>
<dbReference type="SMART" id="SM00327">
    <property type="entry name" value="VWA"/>
    <property type="match status" value="1"/>
</dbReference>
<evidence type="ECO:0000259" key="3">
    <source>
        <dbReference type="PROSITE" id="PS50234"/>
    </source>
</evidence>
<name>A0A931CC74_9ACTN</name>
<evidence type="ECO:0000313" key="4">
    <source>
        <dbReference type="EMBL" id="MBG0563448.1"/>
    </source>
</evidence>
<feature type="transmembrane region" description="Helical" evidence="2">
    <location>
        <begin position="28"/>
        <end position="50"/>
    </location>
</feature>
<dbReference type="InterPro" id="IPR036465">
    <property type="entry name" value="vWFA_dom_sf"/>
</dbReference>
<sequence length="572" mass="59801">MSDNEWPRQLPAPGHGEWNEPEHGPRRIVLSAVLVLAVLLTAGGVAWQLMRNGSGQPAAQSSAAPLPSATGPSVAPCPDPELRVVAAPEIEPVIREAAATLNPAGQRCAPITVQAQEPGATVQDARKPDVWVPSSSAWLRIAADGAAYSVAGKPVAYSPIVLAGPEGIGRLYAEDGNSSWTGLIQSLTSDRIPSVTMPDPLTTTVGLLSVHGVHTATARTTKDAGIAQLKALTLRSRIQESTADPATLLRRMAEQQDNTTAAYDIGVFPVAEQQLRAYQKADRGVRLIGAPPVDARVEADYPYAVRKGADQALADKLRAAISKQAVTAAGFRDQPTAGVLGLPDTAARLLGPARQWSQYQKVAFQVLLLIDSSGSMNERITDRGGRATTKAALLRESGSIAADLFDDEATVGMWYFGSTDRNGPAHTEQLGLGPVTSTVNGKTRRQALVDTIRSYRPAANAGTPLYQAVLDGVGTMRTQVKPETATVVVVLTDGADGGTRFAMSNAEFQKRLAAGHDPAKAVPIIAVGYGPDANMPALQGMAKATGGKAIAARNPADLASAIAQAFLAAHTS</sequence>
<protein>
    <submittedName>
        <fullName evidence="4">Substrate-binding domain-containing protein</fullName>
    </submittedName>
</protein>
<dbReference type="Pfam" id="PF13531">
    <property type="entry name" value="SBP_bac_11"/>
    <property type="match status" value="1"/>
</dbReference>